<proteinExistence type="predicted"/>
<evidence type="ECO:0000256" key="2">
    <source>
        <dbReference type="SAM" id="Phobius"/>
    </source>
</evidence>
<evidence type="ECO:0000313" key="3">
    <source>
        <dbReference type="EMBL" id="QNJ96951.1"/>
    </source>
</evidence>
<gene>
    <name evidence="3" type="ORF">ALE3EI_0364</name>
</gene>
<name>A0A7G8PRI5_9FLAO</name>
<evidence type="ECO:0000313" key="4">
    <source>
        <dbReference type="Proteomes" id="UP000515514"/>
    </source>
</evidence>
<sequence>MAPIKFEDNIRVKLQERELQPSAKAWEKLSGRLGEPKKKERSITLWYAVAASIAALLVIGSLVFSPSERASEALVLEDNPSEEVNENNSPELVEMPLITEELAVENTPYEEKEKANTKTETKVIQNKRDLMVTQNNSQKEDKTKLIAENDTPQKKEASINEAIQFSEATYINSKVDEVLAKVNAMQQENASITAEDIDALLAEAQREIKTQQILNRNTNKVDAAALLMDVETELDRSFRDKVFDALGESFQKIRTAVTERNN</sequence>
<keyword evidence="2" id="KW-1133">Transmembrane helix</keyword>
<dbReference type="AlphaFoldDB" id="A0A7G8PRI5"/>
<protein>
    <submittedName>
        <fullName evidence="3">Uncharacterized protein</fullName>
    </submittedName>
</protein>
<keyword evidence="2" id="KW-0472">Membrane</keyword>
<dbReference type="RefSeq" id="WP_186990259.1">
    <property type="nucleotide sequence ID" value="NZ_CP052909.1"/>
</dbReference>
<keyword evidence="4" id="KW-1185">Reference proteome</keyword>
<dbReference type="KEGG" id="alti:ALE3EI_0364"/>
<keyword evidence="1" id="KW-0175">Coiled coil</keyword>
<feature type="coiled-coil region" evidence="1">
    <location>
        <begin position="175"/>
        <end position="214"/>
    </location>
</feature>
<dbReference type="EMBL" id="CP052909">
    <property type="protein sequence ID" value="QNJ96951.1"/>
    <property type="molecule type" value="Genomic_DNA"/>
</dbReference>
<keyword evidence="2" id="KW-0812">Transmembrane</keyword>
<reference evidence="3 4" key="1">
    <citation type="submission" date="2020-04" db="EMBL/GenBank/DDBJ databases">
        <title>Genome sequence of Altibacter aquimarinus strain ALE3EI.</title>
        <authorList>
            <person name="Oh H.-M."/>
            <person name="Jang D."/>
        </authorList>
    </citation>
    <scope>NUCLEOTIDE SEQUENCE [LARGE SCALE GENOMIC DNA]</scope>
    <source>
        <strain evidence="3 4">ALE3EI</strain>
    </source>
</reference>
<dbReference type="Proteomes" id="UP000515514">
    <property type="component" value="Chromosome"/>
</dbReference>
<feature type="transmembrane region" description="Helical" evidence="2">
    <location>
        <begin position="45"/>
        <end position="64"/>
    </location>
</feature>
<organism evidence="3 4">
    <name type="scientific">Constantimarinum furrinae</name>
    <dbReference type="NCBI Taxonomy" id="2562285"/>
    <lineage>
        <taxon>Bacteria</taxon>
        <taxon>Pseudomonadati</taxon>
        <taxon>Bacteroidota</taxon>
        <taxon>Flavobacteriia</taxon>
        <taxon>Flavobacteriales</taxon>
        <taxon>Flavobacteriaceae</taxon>
        <taxon>Altibacter/Constantimarinum group</taxon>
        <taxon>Constantimarinum</taxon>
    </lineage>
</organism>
<evidence type="ECO:0000256" key="1">
    <source>
        <dbReference type="SAM" id="Coils"/>
    </source>
</evidence>
<accession>A0A7G8PRI5</accession>